<dbReference type="SUPFAM" id="SSF53067">
    <property type="entry name" value="Actin-like ATPase domain"/>
    <property type="match status" value="2"/>
</dbReference>
<gene>
    <name evidence="3" type="ORF">CEV34_2362</name>
    <name evidence="2" type="ORF">EHE22_01365</name>
</gene>
<keyword evidence="4" id="KW-1185">Reference proteome</keyword>
<protein>
    <submittedName>
        <fullName evidence="2 3">ATPase</fullName>
    </submittedName>
</protein>
<proteinExistence type="predicted"/>
<reference evidence="2 5" key="2">
    <citation type="submission" date="2018-11" db="EMBL/GenBank/DDBJ databases">
        <title>Genome sequencing and analysis.</title>
        <authorList>
            <person name="Huang Y.-T."/>
        </authorList>
    </citation>
    <scope>NUCLEOTIDE SEQUENCE [LARGE SCALE GENOMIC DNA]</scope>
    <source>
        <strain evidence="2 5">SHIN</strain>
    </source>
</reference>
<dbReference type="Gene3D" id="3.30.420.40">
    <property type="match status" value="2"/>
</dbReference>
<dbReference type="EMBL" id="PKQI01000001">
    <property type="protein sequence ID" value="NNV19082.1"/>
    <property type="molecule type" value="Genomic_DNA"/>
</dbReference>
<evidence type="ECO:0000313" key="2">
    <source>
        <dbReference type="EMBL" id="NNV19082.1"/>
    </source>
</evidence>
<dbReference type="InterPro" id="IPR052519">
    <property type="entry name" value="Euk-type_GlcNAc_Kinase"/>
</dbReference>
<organism evidence="3 4">
    <name type="scientific">Brucella pseudogrignonensis</name>
    <dbReference type="NCBI Taxonomy" id="419475"/>
    <lineage>
        <taxon>Bacteria</taxon>
        <taxon>Pseudomonadati</taxon>
        <taxon>Pseudomonadota</taxon>
        <taxon>Alphaproteobacteria</taxon>
        <taxon>Hyphomicrobiales</taxon>
        <taxon>Brucellaceae</taxon>
        <taxon>Brucella/Ochrobactrum group</taxon>
        <taxon>Brucella</taxon>
    </lineage>
</organism>
<accession>A0A256GHX4</accession>
<evidence type="ECO:0000313" key="3">
    <source>
        <dbReference type="EMBL" id="OYR26201.1"/>
    </source>
</evidence>
<dbReference type="Proteomes" id="UP000526233">
    <property type="component" value="Unassembled WGS sequence"/>
</dbReference>
<evidence type="ECO:0000259" key="1">
    <source>
        <dbReference type="Pfam" id="PF01869"/>
    </source>
</evidence>
<dbReference type="STRING" id="419475.A8A54_11950"/>
<dbReference type="InterPro" id="IPR043129">
    <property type="entry name" value="ATPase_NBD"/>
</dbReference>
<comment type="caution">
    <text evidence="3">The sequence shown here is derived from an EMBL/GenBank/DDBJ whole genome shotgun (WGS) entry which is preliminary data.</text>
</comment>
<dbReference type="InterPro" id="IPR002731">
    <property type="entry name" value="ATPase_BadF"/>
</dbReference>
<name>A0A256GHX4_9HYPH</name>
<dbReference type="PANTHER" id="PTHR43190:SF3">
    <property type="entry name" value="N-ACETYL-D-GLUCOSAMINE KINASE"/>
    <property type="match status" value="1"/>
</dbReference>
<evidence type="ECO:0000313" key="4">
    <source>
        <dbReference type="Proteomes" id="UP000216188"/>
    </source>
</evidence>
<dbReference type="EMBL" id="NNRM01000020">
    <property type="protein sequence ID" value="OYR26201.1"/>
    <property type="molecule type" value="Genomic_DNA"/>
</dbReference>
<dbReference type="CDD" id="cd24082">
    <property type="entry name" value="ASKHA_NBD_GspK-like"/>
    <property type="match status" value="1"/>
</dbReference>
<dbReference type="RefSeq" id="WP_094543632.1">
    <property type="nucleotide sequence ID" value="NZ_CAXURC020000002.1"/>
</dbReference>
<dbReference type="PANTHER" id="PTHR43190">
    <property type="entry name" value="N-ACETYL-D-GLUCOSAMINE KINASE"/>
    <property type="match status" value="1"/>
</dbReference>
<reference evidence="3 4" key="1">
    <citation type="submission" date="2017-07" db="EMBL/GenBank/DDBJ databases">
        <title>Phylogenetic study on the rhizospheric bacterium Ochrobactrum sp. A44.</title>
        <authorList>
            <person name="Krzyzanowska D.M."/>
            <person name="Ossowicki A."/>
            <person name="Rajewska M."/>
            <person name="Maciag T."/>
            <person name="Kaczynski Z."/>
            <person name="Czerwicka M."/>
            <person name="Jafra S."/>
        </authorList>
    </citation>
    <scope>NUCLEOTIDE SEQUENCE [LARGE SCALE GENOMIC DNA]</scope>
    <source>
        <strain evidence="3 4">CCUG 30717</strain>
    </source>
</reference>
<dbReference type="AlphaFoldDB" id="A0A256GHX4"/>
<dbReference type="Proteomes" id="UP000216188">
    <property type="component" value="Unassembled WGS sequence"/>
</dbReference>
<evidence type="ECO:0000313" key="5">
    <source>
        <dbReference type="Proteomes" id="UP000526233"/>
    </source>
</evidence>
<feature type="domain" description="ATPase BadF/BadG/BcrA/BcrD type" evidence="1">
    <location>
        <begin position="6"/>
        <end position="254"/>
    </location>
</feature>
<sequence>MHYYFGIDGGGSGCRAVLSDGNGAILGKGVSGPANIGADTANAILHIKEAAEQARLQVGLPSSIYITSVAVLGLAGANSLTDHAAAYKQLPFGRSSIVSDTVTALQGALGNGDGAIAILGTGSAFVKRTGDTVDVIGGRGFMLSDHAGGARLGRDLLEQTLLVSDGINDETELTRKTLGKFGDAARRITQFSRTATAADYAAFAPMVFEFAAKGDPLGMKLVSDACIMIERNLRALDIKALGRFSITGGLAASYAGLDLLPYKEFYTPAKGDSLQGALALALQNDRDQATATRK</sequence>
<dbReference type="Pfam" id="PF01869">
    <property type="entry name" value="BcrAD_BadFG"/>
    <property type="match status" value="1"/>
</dbReference>